<keyword evidence="4" id="KW-1185">Reference proteome</keyword>
<proteinExistence type="predicted"/>
<comment type="caution">
    <text evidence="2">The sequence shown here is derived from an EMBL/GenBank/DDBJ whole genome shotgun (WGS) entry which is preliminary data.</text>
</comment>
<protein>
    <submittedName>
        <fullName evidence="2">Uncharacterized protein</fullName>
    </submittedName>
</protein>
<gene>
    <name evidence="2" type="ORF">I4J89_25940</name>
    <name evidence="3" type="ORF">I4J89_47560</name>
</gene>
<feature type="region of interest" description="Disordered" evidence="1">
    <location>
        <begin position="857"/>
        <end position="878"/>
    </location>
</feature>
<name>A0A931FZL6_9ACTN</name>
<evidence type="ECO:0000256" key="1">
    <source>
        <dbReference type="SAM" id="MobiDB-lite"/>
    </source>
</evidence>
<dbReference type="Proteomes" id="UP000598146">
    <property type="component" value="Unassembled WGS sequence"/>
</dbReference>
<evidence type="ECO:0000313" key="3">
    <source>
        <dbReference type="EMBL" id="MBG0569092.1"/>
    </source>
</evidence>
<organism evidence="2 4">
    <name type="scientific">Actinoplanes aureus</name>
    <dbReference type="NCBI Taxonomy" id="2792083"/>
    <lineage>
        <taxon>Bacteria</taxon>
        <taxon>Bacillati</taxon>
        <taxon>Actinomycetota</taxon>
        <taxon>Actinomycetes</taxon>
        <taxon>Micromonosporales</taxon>
        <taxon>Micromonosporaceae</taxon>
        <taxon>Actinoplanes</taxon>
    </lineage>
</organism>
<evidence type="ECO:0000313" key="4">
    <source>
        <dbReference type="Proteomes" id="UP000598146"/>
    </source>
</evidence>
<sequence length="878" mass="95239">MPDPAQIQTRAQFADALARLKGTRTHREITRALEQRTHADTIVSATISNMTRGTHFPGQQNLTRFLTGCGVIGADQQPWIDARNRLDRKYQPAAATSRPRPLLVSEADPRMLGVHASIQVEPGTTSLPPYVRRDLDDAVCAVITDASANGGMLVLVGGSSVGKTSLLWAGVRAAAPHAQIIQPSQPSDLATMPASMTPQPVIWLDNLPRFLDHRDPLSADVVRTLLSRRMIVLATIWPGHYFARTAPPNPDATGLDPYANDRDILGLAKVIDVPESFSVEELRRARDTDDPRILVALAGGNSRVAQVLAAGPELVRRWTNRTHPTGSALITAALDANRVGATHPVPTDFLRQAAPGYLTEQARAAADELTWFTDALTYATAQVRGGTACLTAVATQIGVIDGYRPADYLVQYASTHRHNERLPDTAWTALIHHHHRDDTTRIARTAERHGCLDIAEDLFRAAMTHREPGARSGLADVLVAQGRVDEAVAAVMNPATNESRREIARILEHRGHQDRAEEILRPAADTGDVAAVSQLAHLLTAMGRPSDALTLLRPYALTDENLASQLVDLLLAGDHDDEAIAVLSAWVAAHPASSLLSIRLIEILEEKQRIDHLRDLSVVPDHSDDPRCPQCGRRPHDDTAHHEQLTADTATTALHRTLAQLDKLDELRAAAAGDDSAAFWLAEGLALHHHTAELHARAQAGDRHAIIVVANMAESTETERRRAIAMLRPLAEAGDEGATRDLASLLAATDLDAAVGLLRPLAERGQILEPLLGSNAVTFDIADLLSEHGRVDDAYQWLMERAAAGSWTAVRYLADLLLRHERPDLLRALSAAGYAIGDVRLADLLADSGRIAELRAESSRGNEHATTRLADLGRRPSP</sequence>
<reference evidence="2" key="1">
    <citation type="submission" date="2020-11" db="EMBL/GenBank/DDBJ databases">
        <title>Isolation and identification of active actinomycetes.</title>
        <authorList>
            <person name="Sun X."/>
        </authorList>
    </citation>
    <scope>NUCLEOTIDE SEQUENCE</scope>
    <source>
        <strain evidence="2">NEAU-A11</strain>
    </source>
</reference>
<accession>A0A931FZL6</accession>
<dbReference type="AlphaFoldDB" id="A0A931FZL6"/>
<dbReference type="EMBL" id="JADQTO010000013">
    <property type="protein sequence ID" value="MBG0564897.1"/>
    <property type="molecule type" value="Genomic_DNA"/>
</dbReference>
<evidence type="ECO:0000313" key="2">
    <source>
        <dbReference type="EMBL" id="MBG0564897.1"/>
    </source>
</evidence>
<dbReference type="RefSeq" id="WP_196416689.1">
    <property type="nucleotide sequence ID" value="NZ_JADQTO010000013.1"/>
</dbReference>
<dbReference type="SUPFAM" id="SSF48452">
    <property type="entry name" value="TPR-like"/>
    <property type="match status" value="1"/>
</dbReference>
<dbReference type="EMBL" id="JADQTO010000053">
    <property type="protein sequence ID" value="MBG0569092.1"/>
    <property type="molecule type" value="Genomic_DNA"/>
</dbReference>
<dbReference type="Gene3D" id="1.25.40.10">
    <property type="entry name" value="Tetratricopeptide repeat domain"/>
    <property type="match status" value="2"/>
</dbReference>
<dbReference type="InterPro" id="IPR011990">
    <property type="entry name" value="TPR-like_helical_dom_sf"/>
</dbReference>